<evidence type="ECO:0000256" key="1">
    <source>
        <dbReference type="SAM" id="MobiDB-lite"/>
    </source>
</evidence>
<feature type="compositionally biased region" description="Basic and acidic residues" evidence="1">
    <location>
        <begin position="136"/>
        <end position="146"/>
    </location>
</feature>
<protein>
    <submittedName>
        <fullName evidence="2">Uncharacterized protein</fullName>
    </submittedName>
</protein>
<dbReference type="AlphaFoldDB" id="A0A0H1R4E0"/>
<dbReference type="STRING" id="1550566.SZ63_09830"/>
<gene>
    <name evidence="2" type="ORF">SZ63_09830</name>
</gene>
<reference evidence="2 3" key="1">
    <citation type="journal article" date="2015" name="Int. J. Syst. Evol. Microbiol.">
        <title>Methanoculleus sediminis sp. nov., a methanogen from sediments near a submarine mud volcano.</title>
        <authorList>
            <person name="Chen S.C."/>
            <person name="Chen M.F."/>
            <person name="Lai M.C."/>
            <person name="Weng C.Y."/>
            <person name="Wu S.Y."/>
            <person name="Lin S."/>
            <person name="Yang T.F."/>
            <person name="Chen P.C."/>
        </authorList>
    </citation>
    <scope>NUCLEOTIDE SEQUENCE [LARGE SCALE GENOMIC DNA]</scope>
    <source>
        <strain evidence="2 3">S3Fa</strain>
    </source>
</reference>
<evidence type="ECO:0000313" key="2">
    <source>
        <dbReference type="EMBL" id="KLK87592.1"/>
    </source>
</evidence>
<dbReference type="EMBL" id="JXOJ01000005">
    <property type="protein sequence ID" value="KLK87592.1"/>
    <property type="molecule type" value="Genomic_DNA"/>
</dbReference>
<dbReference type="Proteomes" id="UP000035301">
    <property type="component" value="Unassembled WGS sequence"/>
</dbReference>
<dbReference type="OrthoDB" id="107259at2157"/>
<name>A0A0H1R4E0_9EURY</name>
<evidence type="ECO:0000313" key="3">
    <source>
        <dbReference type="Proteomes" id="UP000035301"/>
    </source>
</evidence>
<feature type="compositionally biased region" description="Low complexity" evidence="1">
    <location>
        <begin position="106"/>
        <end position="124"/>
    </location>
</feature>
<sequence>MQLPRGRFHRLIKSTTARALKEEMSSAQFTGICTIVLGNESATLVLNEGLVMLAEYGGTKGQHALDAVLEGEEDEVAAELNLLTPEQVQLALEFNPPFATGTPGKPGRSSAGRGAPGGATPSTGQKGAGAASSSRRRPEPAAEMHHIPMPGVKPVQETAEASQSGGDEIDTLVQNMEEMDVEQLVGSFKVNCKDMLKKIHLDHLIKDKET</sequence>
<dbReference type="RefSeq" id="WP_048184830.1">
    <property type="nucleotide sequence ID" value="NZ_JXOJ01000005.1"/>
</dbReference>
<keyword evidence="3" id="KW-1185">Reference proteome</keyword>
<accession>A0A0H1R4E0</accession>
<comment type="caution">
    <text evidence="2">The sequence shown here is derived from an EMBL/GenBank/DDBJ whole genome shotgun (WGS) entry which is preliminary data.</text>
</comment>
<proteinExistence type="predicted"/>
<feature type="region of interest" description="Disordered" evidence="1">
    <location>
        <begin position="95"/>
        <end position="151"/>
    </location>
</feature>
<organism evidence="2 3">
    <name type="scientific">Methanoculleus sediminis</name>
    <dbReference type="NCBI Taxonomy" id="1550566"/>
    <lineage>
        <taxon>Archaea</taxon>
        <taxon>Methanobacteriati</taxon>
        <taxon>Methanobacteriota</taxon>
        <taxon>Stenosarchaea group</taxon>
        <taxon>Methanomicrobia</taxon>
        <taxon>Methanomicrobiales</taxon>
        <taxon>Methanomicrobiaceae</taxon>
        <taxon>Methanoculleus</taxon>
    </lineage>
</organism>
<dbReference type="PATRIC" id="fig|1550566.3.peg.2140"/>